<organism evidence="2 3">
    <name type="scientific">Spongiibacter nanhainus</name>
    <dbReference type="NCBI Taxonomy" id="2794344"/>
    <lineage>
        <taxon>Bacteria</taxon>
        <taxon>Pseudomonadati</taxon>
        <taxon>Pseudomonadota</taxon>
        <taxon>Gammaproteobacteria</taxon>
        <taxon>Cellvibrionales</taxon>
        <taxon>Spongiibacteraceae</taxon>
        <taxon>Spongiibacter</taxon>
    </lineage>
</organism>
<dbReference type="EMBL" id="CP066167">
    <property type="protein sequence ID" value="QQD16953.1"/>
    <property type="molecule type" value="Genomic_DNA"/>
</dbReference>
<dbReference type="AlphaFoldDB" id="A0A7T4UNT9"/>
<dbReference type="Proteomes" id="UP000596063">
    <property type="component" value="Chromosome"/>
</dbReference>
<proteinExistence type="predicted"/>
<dbReference type="Gene3D" id="1.40.20.10">
    <property type="entry name" value="CHAD domain"/>
    <property type="match status" value="1"/>
</dbReference>
<dbReference type="PANTHER" id="PTHR39339:SF1">
    <property type="entry name" value="CHAD DOMAIN-CONTAINING PROTEIN"/>
    <property type="match status" value="1"/>
</dbReference>
<sequence length="502" mass="56795">MEQHWLADEPIAPNHLAALLGDDFCGDWEPPAETRIEVLDTFGWSIWHSGALLCRSSNKTLTLYSHNGSVQAWTEAPRSARFWWQLPEGELRDTLKPVTELWSFNPVASFYQRRQTVNIRNEDGKTVARLQHTTCSTSHKAHCSLVALQGYKHSFSRISRRLAEAETIAVSPLAEHAWLTACATPRKIDKLPHFGIDAQQSAESAVRQMIRAMLEQARLFEPGILEDTDTEFLHQYRVSIRKARSLVTLMGKVLSLDAKTTLKQCFKQLVGPTGELRDMDVFLLAKDHYTALLPGGFEAGLDELFAEASKDRRRALKRVRKWMRSERYQQVINDLDTTLSSPAQLQSKKAAKPVATLLEKNAHKSFQRIKSLGSSIDKYTPDNEIHALRIECKKMRYLMEYFIEILPEKPTMKFVKSLKKLQDVLGDFNDYAVQQNFLRQYTDSHTSSAALSAATGGMIAVLHQLHLQARQQVEAAFAGFNSAEVESTFSAIFAGETRGQEK</sequence>
<dbReference type="RefSeq" id="WP_198568455.1">
    <property type="nucleotide sequence ID" value="NZ_CP066167.1"/>
</dbReference>
<dbReference type="PANTHER" id="PTHR39339">
    <property type="entry name" value="SLR1444 PROTEIN"/>
    <property type="match status" value="1"/>
</dbReference>
<dbReference type="InterPro" id="IPR007899">
    <property type="entry name" value="CHAD_dom"/>
</dbReference>
<keyword evidence="3" id="KW-1185">Reference proteome</keyword>
<dbReference type="PROSITE" id="PS51708">
    <property type="entry name" value="CHAD"/>
    <property type="match status" value="1"/>
</dbReference>
<feature type="domain" description="CHAD" evidence="1">
    <location>
        <begin position="199"/>
        <end position="489"/>
    </location>
</feature>
<dbReference type="InterPro" id="IPR038186">
    <property type="entry name" value="CHAD_dom_sf"/>
</dbReference>
<evidence type="ECO:0000313" key="3">
    <source>
        <dbReference type="Proteomes" id="UP000596063"/>
    </source>
</evidence>
<gene>
    <name evidence="2" type="ORF">I6N98_11235</name>
</gene>
<dbReference type="Pfam" id="PF05235">
    <property type="entry name" value="CHAD"/>
    <property type="match status" value="1"/>
</dbReference>
<reference evidence="2 3" key="1">
    <citation type="submission" date="2020-12" db="EMBL/GenBank/DDBJ databases">
        <authorList>
            <person name="Shan Y."/>
        </authorList>
    </citation>
    <scope>NUCLEOTIDE SEQUENCE [LARGE SCALE GENOMIC DNA]</scope>
    <source>
        <strain evidence="3">csc3.9</strain>
    </source>
</reference>
<dbReference type="KEGG" id="snan:I6N98_11235"/>
<name>A0A7T4UNT9_9GAMM</name>
<evidence type="ECO:0000313" key="2">
    <source>
        <dbReference type="EMBL" id="QQD16953.1"/>
    </source>
</evidence>
<dbReference type="SMART" id="SM00880">
    <property type="entry name" value="CHAD"/>
    <property type="match status" value="1"/>
</dbReference>
<protein>
    <submittedName>
        <fullName evidence="2">CHAD domain-containing protein</fullName>
    </submittedName>
</protein>
<accession>A0A7T4UNT9</accession>
<evidence type="ECO:0000259" key="1">
    <source>
        <dbReference type="PROSITE" id="PS51708"/>
    </source>
</evidence>